<evidence type="ECO:0000259" key="5">
    <source>
        <dbReference type="PROSITE" id="PS50943"/>
    </source>
</evidence>
<dbReference type="Pfam" id="PF13181">
    <property type="entry name" value="TPR_8"/>
    <property type="match status" value="1"/>
</dbReference>
<feature type="domain" description="HTH cro/C1-type" evidence="5">
    <location>
        <begin position="10"/>
        <end position="50"/>
    </location>
</feature>
<dbReference type="Proteomes" id="UP000740830">
    <property type="component" value="Unassembled WGS sequence"/>
</dbReference>
<evidence type="ECO:0000256" key="1">
    <source>
        <dbReference type="ARBA" id="ARBA00004496"/>
    </source>
</evidence>
<organism evidence="6 7">
    <name type="scientific">Clostridium algidicarnis</name>
    <dbReference type="NCBI Taxonomy" id="37659"/>
    <lineage>
        <taxon>Bacteria</taxon>
        <taxon>Bacillati</taxon>
        <taxon>Bacillota</taxon>
        <taxon>Clostridia</taxon>
        <taxon>Eubacteriales</taxon>
        <taxon>Clostridiaceae</taxon>
        <taxon>Clostridium</taxon>
    </lineage>
</organism>
<evidence type="ECO:0000256" key="4">
    <source>
        <dbReference type="ARBA" id="ARBA00022803"/>
    </source>
</evidence>
<evidence type="ECO:0000256" key="3">
    <source>
        <dbReference type="ARBA" id="ARBA00022737"/>
    </source>
</evidence>
<evidence type="ECO:0000313" key="6">
    <source>
        <dbReference type="EMBL" id="MBU3220533.1"/>
    </source>
</evidence>
<dbReference type="InterPro" id="IPR001387">
    <property type="entry name" value="Cro/C1-type_HTH"/>
</dbReference>
<comment type="caution">
    <text evidence="6">The sequence shown here is derived from an EMBL/GenBank/DDBJ whole genome shotgun (WGS) entry which is preliminary data.</text>
</comment>
<name>A0ABS6C4Y9_9CLOT</name>
<comment type="subcellular location">
    <subcellularLocation>
        <location evidence="1">Cytoplasm</location>
    </subcellularLocation>
</comment>
<keyword evidence="3" id="KW-0677">Repeat</keyword>
<evidence type="ECO:0000313" key="7">
    <source>
        <dbReference type="Proteomes" id="UP000740830"/>
    </source>
</evidence>
<sequence length="433" mass="51084">MKFLTQGEKLKNLRTKLNLTQKDLAIEGVTREFISMVEKEKRNFSKETAVCFMQNIIKYAKLKSMDIDLSFDKEYLSRTIKEDAEKYCKLSLEKCSTTEELLELLNICKEYELYSVMIMVYKKNGDKLLNENKSFEAFINYDKAMEIIDQNNITEYKIAIFNNMGICKLRLLQYDESIYYFNKSMNLCHSMNEYKVYNKTLYNISLAYSTMGSATKSLKYIKEAKDRINIKYEKKMLVKISITEAICYQSLKEYDKCIKIYKNLKDNLNIEDNILLGNIYNNLGIALFKSKMYEESKIYFNKSQQLRAIYDKNHLARTLIDKSIVYIDLKEYSEGINTINEGLNLCNEYNDYEYLNKGYKCLENIYKMQDDHDNLRSIYKDIVRVAKINNNKKEEVYGLSSLINLEVGLKSYELIHNYTKELTQCIDLISNTL</sequence>
<keyword evidence="4" id="KW-0802">TPR repeat</keyword>
<protein>
    <submittedName>
        <fullName evidence="6">Helix-turn-helix transcriptional regulator</fullName>
    </submittedName>
</protein>
<dbReference type="RefSeq" id="WP_216132344.1">
    <property type="nucleotide sequence ID" value="NZ_JAHLDG010000016.1"/>
</dbReference>
<dbReference type="InterPro" id="IPR051476">
    <property type="entry name" value="Bac_ResReg_Asp_Phosphatase"/>
</dbReference>
<dbReference type="PANTHER" id="PTHR46630">
    <property type="entry name" value="TETRATRICOPEPTIDE REPEAT PROTEIN 29"/>
    <property type="match status" value="1"/>
</dbReference>
<dbReference type="SMART" id="SM00028">
    <property type="entry name" value="TPR"/>
    <property type="match status" value="5"/>
</dbReference>
<accession>A0ABS6C4Y9</accession>
<evidence type="ECO:0000256" key="2">
    <source>
        <dbReference type="ARBA" id="ARBA00022490"/>
    </source>
</evidence>
<dbReference type="PROSITE" id="PS50943">
    <property type="entry name" value="HTH_CROC1"/>
    <property type="match status" value="1"/>
</dbReference>
<dbReference type="CDD" id="cd00093">
    <property type="entry name" value="HTH_XRE"/>
    <property type="match status" value="1"/>
</dbReference>
<proteinExistence type="predicted"/>
<keyword evidence="2" id="KW-0963">Cytoplasm</keyword>
<reference evidence="6 7" key="1">
    <citation type="submission" date="2021-06" db="EMBL/GenBank/DDBJ databases">
        <title>Clostridia strains as spoilage organisms.</title>
        <authorList>
            <person name="Wambui J."/>
            <person name="Stephan R."/>
            <person name="Stevens M.J.A."/>
        </authorList>
    </citation>
    <scope>NUCLEOTIDE SEQUENCE [LARGE SCALE GENOMIC DNA]</scope>
    <source>
        <strain evidence="6 7">CM013</strain>
    </source>
</reference>
<dbReference type="EMBL" id="JAHLDG010000016">
    <property type="protein sequence ID" value="MBU3220533.1"/>
    <property type="molecule type" value="Genomic_DNA"/>
</dbReference>
<keyword evidence="7" id="KW-1185">Reference proteome</keyword>
<dbReference type="PANTHER" id="PTHR46630:SF1">
    <property type="entry name" value="TETRATRICOPEPTIDE REPEAT PROTEIN 29"/>
    <property type="match status" value="1"/>
</dbReference>
<gene>
    <name evidence="6" type="ORF">KPL27_10610</name>
</gene>
<dbReference type="InterPro" id="IPR019734">
    <property type="entry name" value="TPR_rpt"/>
</dbReference>